<dbReference type="AlphaFoldDB" id="A0A934QW52"/>
<proteinExistence type="predicted"/>
<accession>A0A934QW52</accession>
<feature type="compositionally biased region" description="Low complexity" evidence="1">
    <location>
        <begin position="232"/>
        <end position="260"/>
    </location>
</feature>
<organism evidence="2 3">
    <name type="scientific">Prauserella cavernicola</name>
    <dbReference type="NCBI Taxonomy" id="2800127"/>
    <lineage>
        <taxon>Bacteria</taxon>
        <taxon>Bacillati</taxon>
        <taxon>Actinomycetota</taxon>
        <taxon>Actinomycetes</taxon>
        <taxon>Pseudonocardiales</taxon>
        <taxon>Pseudonocardiaceae</taxon>
        <taxon>Prauserella</taxon>
    </lineage>
</organism>
<feature type="region of interest" description="Disordered" evidence="1">
    <location>
        <begin position="53"/>
        <end position="88"/>
    </location>
</feature>
<feature type="compositionally biased region" description="Low complexity" evidence="1">
    <location>
        <begin position="210"/>
        <end position="219"/>
    </location>
</feature>
<feature type="region of interest" description="Disordered" evidence="1">
    <location>
        <begin position="101"/>
        <end position="120"/>
    </location>
</feature>
<protein>
    <submittedName>
        <fullName evidence="2">Uncharacterized protein</fullName>
    </submittedName>
</protein>
<keyword evidence="3" id="KW-1185">Reference proteome</keyword>
<feature type="region of interest" description="Disordered" evidence="1">
    <location>
        <begin position="162"/>
        <end position="287"/>
    </location>
</feature>
<evidence type="ECO:0000313" key="3">
    <source>
        <dbReference type="Proteomes" id="UP000635245"/>
    </source>
</evidence>
<gene>
    <name evidence="2" type="ORF">JHE00_33995</name>
</gene>
<dbReference type="EMBL" id="JAENJH010000017">
    <property type="protein sequence ID" value="MBK1789367.1"/>
    <property type="molecule type" value="Genomic_DNA"/>
</dbReference>
<feature type="compositionally biased region" description="Acidic residues" evidence="1">
    <location>
        <begin position="69"/>
        <end position="79"/>
    </location>
</feature>
<reference evidence="2" key="1">
    <citation type="submission" date="2020-12" db="EMBL/GenBank/DDBJ databases">
        <title>Prauserella sp. ASG 168, a novel actinomycete isolated from cave rock.</title>
        <authorList>
            <person name="Suriyachadkun C."/>
        </authorList>
    </citation>
    <scope>NUCLEOTIDE SEQUENCE</scope>
    <source>
        <strain evidence="2">ASG 168</strain>
    </source>
</reference>
<evidence type="ECO:0000313" key="2">
    <source>
        <dbReference type="EMBL" id="MBK1789367.1"/>
    </source>
</evidence>
<dbReference type="RefSeq" id="WP_200326226.1">
    <property type="nucleotide sequence ID" value="NZ_JAENJH010000017.1"/>
</dbReference>
<name>A0A934QW52_9PSEU</name>
<dbReference type="Proteomes" id="UP000635245">
    <property type="component" value="Unassembled WGS sequence"/>
</dbReference>
<evidence type="ECO:0000256" key="1">
    <source>
        <dbReference type="SAM" id="MobiDB-lite"/>
    </source>
</evidence>
<comment type="caution">
    <text evidence="2">The sequence shown here is derived from an EMBL/GenBank/DDBJ whole genome shotgun (WGS) entry which is preliminary data.</text>
</comment>
<sequence>MAGVLPEAPFSGSLPVATAGPAVDFAASRGELPIPAPSPAAPEELTDSLAAILDGPDVPDMPDAAEAQGDVDDTDDVDGEPTSRRKKVTLTTCERPARRADDEARVYLAPPPDGLGKFDLGSVPASVTPPRSWRKAAWFASISSGGVVVALLVAGTVLVGQPPSDRQAIEGWPDRHGGVAPLLPHEGYAEDSESFTDDASSLESSDDGDPSSSSSSSADEQNETDTQSGLRSSSSSESATSSESEPGQPSQTTDPQPTTPELRKPPVTPAPTTKAKQRYVTLPPYDADELGAASQSYLDTVTEDSSTAYAMTTGELAAGGEAGLRERYADVAYFEVKHIYIDQNEGYTVNTVEVTHADGSKTEETRKLMFEDDSKIASDGQ</sequence>